<dbReference type="RefSeq" id="XP_002910635.1">
    <property type="nucleotide sequence ID" value="XM_002910589.1"/>
</dbReference>
<evidence type="ECO:0000256" key="7">
    <source>
        <dbReference type="ARBA" id="ARBA00022630"/>
    </source>
</evidence>
<evidence type="ECO:0000256" key="11">
    <source>
        <dbReference type="ARBA" id="ARBA00034010"/>
    </source>
</evidence>
<dbReference type="InParanoid" id="D6RP98"/>
<dbReference type="InterPro" id="IPR036188">
    <property type="entry name" value="FAD/NAD-bd_sf"/>
</dbReference>
<keyword evidence="20" id="KW-1185">Reference proteome</keyword>
<dbReference type="KEGG" id="cci:CC1G_14966"/>
<evidence type="ECO:0000256" key="14">
    <source>
        <dbReference type="ARBA" id="ARBA00034059"/>
    </source>
</evidence>
<dbReference type="VEuPathDB" id="FungiDB:CC1G_14966"/>
<evidence type="ECO:0000256" key="17">
    <source>
        <dbReference type="SAM" id="SignalP"/>
    </source>
</evidence>
<protein>
    <recommendedName>
        <fullName evidence="5">pyranose dehydrogenase (acceptor)</fullName>
        <ecNumber evidence="5">1.1.99.29</ecNumber>
    </recommendedName>
</protein>
<dbReference type="PANTHER" id="PTHR11552">
    <property type="entry name" value="GLUCOSE-METHANOL-CHOLINE GMC OXIDOREDUCTASE"/>
    <property type="match status" value="1"/>
</dbReference>
<comment type="subcellular location">
    <subcellularLocation>
        <location evidence="2">Secreted</location>
    </subcellularLocation>
</comment>
<evidence type="ECO:0000259" key="18">
    <source>
        <dbReference type="PROSITE" id="PS00624"/>
    </source>
</evidence>
<dbReference type="EMBL" id="AACS02000008">
    <property type="protein sequence ID" value="EFI27141.1"/>
    <property type="molecule type" value="Genomic_DNA"/>
</dbReference>
<sequence>MGAKSILPFLFLLTLLPCHVYAVIREDFKDLPKLKYDFVIVGGGNAGCVMANRLSENPKFNVLLIEAGPSHEGVLDIMVPRHVSNLWGTRYDWNYTSVPQVGLNNRPGMIPRGHVLGGSTSINGMGFFRGSSDDYDRWAEVTGDPGWSWQNMLPYFLKSEKWTEPSDGHNTTGEFNPAFHSSKGRVEISLPGAQVRQMVDFKIFEAAEELGGDFAFDLDLNDGRPLGTSWLQSTIGNGTRSSSATAYLSPLDVARRNLHVLVNHRVIKVVETTRPRDRRPSFKKVAFVKDGAPEGKVQYASASKEVVLSAGALGTPQLLLLSGIGDPVDLRSVGVKPRVDLPSVGKNLTERPQVGMIWNLGISETINELANQTFIEESLEQWHTSRTGFHSAVGVNTVTSVRLPDDWAHWNEHEDPTAGENSPHFEFASFGGGIYPIPGPNLLLGPYLLSPTSRGTVKLSSSNPFDDPQVDLGLLTSTFDVLALREALNMAQKIANASTFAEWNLTLAEPWSTISAMSEEEIIETIRNIAGGAGHIVGTAAMSRVDAPYGVVNPDLTVKKVSGLRVVDASIMPYLVLGHTQGPVYAIAERGADLIKEAWN</sequence>
<evidence type="ECO:0000256" key="4">
    <source>
        <dbReference type="ARBA" id="ARBA00011245"/>
    </source>
</evidence>
<dbReference type="EC" id="1.1.99.29" evidence="5"/>
<comment type="subunit">
    <text evidence="4">Monomer.</text>
</comment>
<evidence type="ECO:0000256" key="13">
    <source>
        <dbReference type="ARBA" id="ARBA00034050"/>
    </source>
</evidence>
<comment type="similarity">
    <text evidence="3">Belongs to the GMC oxidoreductase family.</text>
</comment>
<dbReference type="SUPFAM" id="SSF54373">
    <property type="entry name" value="FAD-linked reductases, C-terminal domain"/>
    <property type="match status" value="1"/>
</dbReference>
<evidence type="ECO:0000256" key="10">
    <source>
        <dbReference type="ARBA" id="ARBA00033986"/>
    </source>
</evidence>
<dbReference type="Proteomes" id="UP000001861">
    <property type="component" value="Unassembled WGS sequence"/>
</dbReference>
<evidence type="ECO:0000313" key="20">
    <source>
        <dbReference type="Proteomes" id="UP000001861"/>
    </source>
</evidence>
<comment type="cofactor">
    <cofactor evidence="1 16">
        <name>FAD</name>
        <dbReference type="ChEBI" id="CHEBI:57692"/>
    </cofactor>
</comment>
<dbReference type="PANTHER" id="PTHR11552:SF147">
    <property type="entry name" value="CHOLINE DEHYDROGENASE, MITOCHONDRIAL"/>
    <property type="match status" value="1"/>
</dbReference>
<dbReference type="AlphaFoldDB" id="D6RP98"/>
<feature type="signal peptide" evidence="17">
    <location>
        <begin position="1"/>
        <end position="22"/>
    </location>
</feature>
<dbReference type="Pfam" id="PF05199">
    <property type="entry name" value="GMC_oxred_C"/>
    <property type="match status" value="1"/>
</dbReference>
<keyword evidence="17" id="KW-0732">Signal</keyword>
<proteinExistence type="inferred from homology"/>
<accession>D6RP98</accession>
<keyword evidence="8 16" id="KW-0274">FAD</keyword>
<dbReference type="InterPro" id="IPR007867">
    <property type="entry name" value="GMC_OxRtase_C"/>
</dbReference>
<dbReference type="PROSITE" id="PS00624">
    <property type="entry name" value="GMC_OXRED_2"/>
    <property type="match status" value="1"/>
</dbReference>
<feature type="binding site" evidence="16">
    <location>
        <position position="115"/>
    </location>
    <ligand>
        <name>FAD</name>
        <dbReference type="ChEBI" id="CHEBI:57692"/>
    </ligand>
</feature>
<keyword evidence="6" id="KW-0964">Secreted</keyword>
<feature type="domain" description="Glucose-methanol-choline oxidoreductase N-terminal" evidence="18">
    <location>
        <begin position="311"/>
        <end position="325"/>
    </location>
</feature>
<evidence type="ECO:0000256" key="5">
    <source>
        <dbReference type="ARBA" id="ARBA00013177"/>
    </source>
</evidence>
<organism evidence="19 20">
    <name type="scientific">Coprinopsis cinerea (strain Okayama-7 / 130 / ATCC MYA-4618 / FGSC 9003)</name>
    <name type="common">Inky cap fungus</name>
    <name type="synonym">Hormographiella aspergillata</name>
    <dbReference type="NCBI Taxonomy" id="240176"/>
    <lineage>
        <taxon>Eukaryota</taxon>
        <taxon>Fungi</taxon>
        <taxon>Dikarya</taxon>
        <taxon>Basidiomycota</taxon>
        <taxon>Agaricomycotina</taxon>
        <taxon>Agaricomycetes</taxon>
        <taxon>Agaricomycetidae</taxon>
        <taxon>Agaricales</taxon>
        <taxon>Agaricineae</taxon>
        <taxon>Psathyrellaceae</taxon>
        <taxon>Coprinopsis</taxon>
    </lineage>
</organism>
<name>D6RP98_COPC7</name>
<comment type="catalytic activity">
    <reaction evidence="13">
        <text>a pyranoside + acceptor = a pyranosid-3-ulose + reduced acceptor.</text>
        <dbReference type="EC" id="1.1.99.29"/>
    </reaction>
</comment>
<dbReference type="PIRSF" id="PIRSF000137">
    <property type="entry name" value="Alcohol_oxidase"/>
    <property type="match status" value="1"/>
</dbReference>
<dbReference type="SUPFAM" id="SSF51905">
    <property type="entry name" value="FAD/NAD(P)-binding domain"/>
    <property type="match status" value="1"/>
</dbReference>
<dbReference type="InterPro" id="IPR012132">
    <property type="entry name" value="GMC_OxRdtase"/>
</dbReference>
<evidence type="ECO:0000313" key="19">
    <source>
        <dbReference type="EMBL" id="EFI27141.1"/>
    </source>
</evidence>
<feature type="active site" description="Proton donor" evidence="15">
    <location>
        <position position="535"/>
    </location>
</feature>
<evidence type="ECO:0000256" key="12">
    <source>
        <dbReference type="ARBA" id="ARBA00034029"/>
    </source>
</evidence>
<comment type="catalytic activity">
    <reaction evidence="12">
        <text>pyranose + acceptor = pyranos-3-ulose + reduced acceptor.</text>
        <dbReference type="EC" id="1.1.99.29"/>
    </reaction>
</comment>
<evidence type="ECO:0000256" key="9">
    <source>
        <dbReference type="ARBA" id="ARBA00024699"/>
    </source>
</evidence>
<evidence type="ECO:0000256" key="3">
    <source>
        <dbReference type="ARBA" id="ARBA00010790"/>
    </source>
</evidence>
<dbReference type="GO" id="GO:0033718">
    <property type="term" value="F:pyranose dehydrogenase (acceptor) activity"/>
    <property type="evidence" value="ECO:0007669"/>
    <property type="project" value="UniProtKB-EC"/>
</dbReference>
<evidence type="ECO:0000256" key="15">
    <source>
        <dbReference type="PIRSR" id="PIRSR000137-1"/>
    </source>
</evidence>
<comment type="catalytic activity">
    <reaction evidence="14">
        <text>a pyranoside + acceptor = a pyranosid-3,4-diulose + reduced acceptor.</text>
        <dbReference type="EC" id="1.1.99.29"/>
    </reaction>
</comment>
<dbReference type="InterPro" id="IPR000172">
    <property type="entry name" value="GMC_OxRdtase_N"/>
</dbReference>
<dbReference type="OMA" id="NATFQAD"/>
<evidence type="ECO:0000256" key="6">
    <source>
        <dbReference type="ARBA" id="ARBA00022525"/>
    </source>
</evidence>
<feature type="active site" description="Proton acceptor" evidence="15">
    <location>
        <position position="579"/>
    </location>
</feature>
<dbReference type="GeneID" id="9379044"/>
<dbReference type="Gene3D" id="3.50.50.60">
    <property type="entry name" value="FAD/NAD(P)-binding domain"/>
    <property type="match status" value="1"/>
</dbReference>
<dbReference type="GO" id="GO:0005576">
    <property type="term" value="C:extracellular region"/>
    <property type="evidence" value="ECO:0007669"/>
    <property type="project" value="UniProtKB-SubCell"/>
</dbReference>
<dbReference type="OrthoDB" id="269227at2759"/>
<evidence type="ECO:0000256" key="1">
    <source>
        <dbReference type="ARBA" id="ARBA00001974"/>
    </source>
</evidence>
<comment type="catalytic activity">
    <reaction evidence="10">
        <text>pyranose + acceptor = pyranos-2-ulose + reduced acceptor.</text>
        <dbReference type="EC" id="1.1.99.29"/>
    </reaction>
</comment>
<comment type="caution">
    <text evidence="19">The sequence shown here is derived from an EMBL/GenBank/DDBJ whole genome shotgun (WGS) entry which is preliminary data.</text>
</comment>
<feature type="chain" id="PRO_5003087548" description="pyranose dehydrogenase (acceptor)" evidence="17">
    <location>
        <begin position="23"/>
        <end position="600"/>
    </location>
</feature>
<evidence type="ECO:0000256" key="8">
    <source>
        <dbReference type="ARBA" id="ARBA00022827"/>
    </source>
</evidence>
<gene>
    <name evidence="19" type="ORF">CC1G_14966</name>
</gene>
<feature type="binding site" evidence="16">
    <location>
        <position position="266"/>
    </location>
    <ligand>
        <name>FAD</name>
        <dbReference type="ChEBI" id="CHEBI:57692"/>
    </ligand>
</feature>
<dbReference type="HOGENOM" id="CLU_002865_6_3_1"/>
<dbReference type="Pfam" id="PF00732">
    <property type="entry name" value="GMC_oxred_N"/>
    <property type="match status" value="1"/>
</dbReference>
<comment type="function">
    <text evidence="9">Catalyzes the single-oxidation or sequential double oxidation reaction of carbohydrates primarily at carbon-2 and/or carbon-3 with the concomitant reduction of the flavin. The enzyme exhibits a broad sugar substrate specificity, oxidizing different aldopyranoses to the corresponding C-1, C-2, C-3 or C-1,2, C-2,3 and C-3,4 (di)dehydro sugars with substrate-specific regioselectivity. Accepts only a narrow range of electron acceptors such as substituted benzoquinones and complexed metal ions and reacts extremely slowly with O(2) as acceptor. May play a role in the natural recycling of plant matter by oxidizing all major monosaccharides in lignocellulose and by reducing quinone compounds or reactive radical species generated during lignin depolymerization.</text>
</comment>
<dbReference type="eggNOG" id="KOG1238">
    <property type="taxonomic scope" value="Eukaryota"/>
</dbReference>
<keyword evidence="7" id="KW-0285">Flavoprotein</keyword>
<comment type="catalytic activity">
    <reaction evidence="11">
        <text>pyranose + acceptor = pyranos-2,3-diulose + reduced acceptor.</text>
        <dbReference type="EC" id="1.1.99.29"/>
    </reaction>
</comment>
<evidence type="ECO:0000256" key="2">
    <source>
        <dbReference type="ARBA" id="ARBA00004613"/>
    </source>
</evidence>
<dbReference type="GO" id="GO:0050660">
    <property type="term" value="F:flavin adenine dinucleotide binding"/>
    <property type="evidence" value="ECO:0007669"/>
    <property type="project" value="InterPro"/>
</dbReference>
<evidence type="ECO:0000256" key="16">
    <source>
        <dbReference type="PIRSR" id="PIRSR000137-2"/>
    </source>
</evidence>
<reference evidence="19 20" key="1">
    <citation type="journal article" date="2010" name="Proc. Natl. Acad. Sci. U.S.A.">
        <title>Insights into evolution of multicellular fungi from the assembled chromosomes of the mushroom Coprinopsis cinerea (Coprinus cinereus).</title>
        <authorList>
            <person name="Stajich J.E."/>
            <person name="Wilke S.K."/>
            <person name="Ahren D."/>
            <person name="Au C.H."/>
            <person name="Birren B.W."/>
            <person name="Borodovsky M."/>
            <person name="Burns C."/>
            <person name="Canback B."/>
            <person name="Casselton L.A."/>
            <person name="Cheng C.K."/>
            <person name="Deng J."/>
            <person name="Dietrich F.S."/>
            <person name="Fargo D.C."/>
            <person name="Farman M.L."/>
            <person name="Gathman A.C."/>
            <person name="Goldberg J."/>
            <person name="Guigo R."/>
            <person name="Hoegger P.J."/>
            <person name="Hooker J.B."/>
            <person name="Huggins A."/>
            <person name="James T.Y."/>
            <person name="Kamada T."/>
            <person name="Kilaru S."/>
            <person name="Kodira C."/>
            <person name="Kues U."/>
            <person name="Kupfer D."/>
            <person name="Kwan H.S."/>
            <person name="Lomsadze A."/>
            <person name="Li W."/>
            <person name="Lilly W.W."/>
            <person name="Ma L.J."/>
            <person name="Mackey A.J."/>
            <person name="Manning G."/>
            <person name="Martin F."/>
            <person name="Muraguchi H."/>
            <person name="Natvig D.O."/>
            <person name="Palmerini H."/>
            <person name="Ramesh M.A."/>
            <person name="Rehmeyer C.J."/>
            <person name="Roe B.A."/>
            <person name="Shenoy N."/>
            <person name="Stanke M."/>
            <person name="Ter-Hovhannisyan V."/>
            <person name="Tunlid A."/>
            <person name="Velagapudi R."/>
            <person name="Vision T.J."/>
            <person name="Zeng Q."/>
            <person name="Zolan M.E."/>
            <person name="Pukkila P.J."/>
        </authorList>
    </citation>
    <scope>NUCLEOTIDE SEQUENCE [LARGE SCALE GENOMIC DNA]</scope>
    <source>
        <strain evidence="20">Okayama-7 / 130 / ATCC MYA-4618 / FGSC 9003</strain>
    </source>
</reference>
<dbReference type="Gene3D" id="3.30.560.10">
    <property type="entry name" value="Glucose Oxidase, domain 3"/>
    <property type="match status" value="1"/>
</dbReference>